<dbReference type="EMBL" id="DSPX01000048">
    <property type="protein sequence ID" value="HGG00089.1"/>
    <property type="molecule type" value="Genomic_DNA"/>
</dbReference>
<keyword evidence="1" id="KW-0812">Transmembrane</keyword>
<protein>
    <submittedName>
        <fullName evidence="3">DUF1648 domain-containing protein</fullName>
    </submittedName>
</protein>
<feature type="transmembrane region" description="Helical" evidence="1">
    <location>
        <begin position="133"/>
        <end position="154"/>
    </location>
</feature>
<evidence type="ECO:0000259" key="2">
    <source>
        <dbReference type="Pfam" id="PF07853"/>
    </source>
</evidence>
<accession>A0A7C3ZU88</accession>
<dbReference type="AlphaFoldDB" id="A0A7C3ZU88"/>
<sequence>MTPFAKLPWEIAGEIIAAIAIAANVVMVIRYWSQLPATVPMHFNIRGQADLFGPKITIWIGPAIALACYILMSFIAKNMGSWNYPVPINQDNANIQAQIGLEMLIWMKAEMMVMLVFLEWQVIRVALGKSETFNVAAIFAMLGLIIATSIFYLVQALANK</sequence>
<evidence type="ECO:0000313" key="3">
    <source>
        <dbReference type="EMBL" id="HGG00089.1"/>
    </source>
</evidence>
<name>A0A7C3ZU88_9CYAN</name>
<dbReference type="Pfam" id="PF07853">
    <property type="entry name" value="DUF1648"/>
    <property type="match status" value="1"/>
</dbReference>
<gene>
    <name evidence="3" type="ORF">ENR15_05350</name>
</gene>
<proteinExistence type="predicted"/>
<keyword evidence="1" id="KW-0472">Membrane</keyword>
<organism evidence="3">
    <name type="scientific">Planktothricoides sp. SpSt-374</name>
    <dbReference type="NCBI Taxonomy" id="2282167"/>
    <lineage>
        <taxon>Bacteria</taxon>
        <taxon>Bacillati</taxon>
        <taxon>Cyanobacteriota</taxon>
        <taxon>Cyanophyceae</taxon>
        <taxon>Oscillatoriophycideae</taxon>
        <taxon>Oscillatoriales</taxon>
        <taxon>Oscillatoriaceae</taxon>
        <taxon>Planktothricoides</taxon>
    </lineage>
</organism>
<reference evidence="3" key="1">
    <citation type="journal article" date="2020" name="mSystems">
        <title>Genome- and Community-Level Interaction Insights into Carbon Utilization and Element Cycling Functions of Hydrothermarchaeota in Hydrothermal Sediment.</title>
        <authorList>
            <person name="Zhou Z."/>
            <person name="Liu Y."/>
            <person name="Xu W."/>
            <person name="Pan J."/>
            <person name="Luo Z.H."/>
            <person name="Li M."/>
        </authorList>
    </citation>
    <scope>NUCLEOTIDE SEQUENCE [LARGE SCALE GENOMIC DNA]</scope>
    <source>
        <strain evidence="3">SpSt-374</strain>
    </source>
</reference>
<evidence type="ECO:0000256" key="1">
    <source>
        <dbReference type="SAM" id="Phobius"/>
    </source>
</evidence>
<comment type="caution">
    <text evidence="3">The sequence shown here is derived from an EMBL/GenBank/DDBJ whole genome shotgun (WGS) entry which is preliminary data.</text>
</comment>
<feature type="transmembrane region" description="Helical" evidence="1">
    <location>
        <begin position="56"/>
        <end position="76"/>
    </location>
</feature>
<keyword evidence="1" id="KW-1133">Transmembrane helix</keyword>
<feature type="transmembrane region" description="Helical" evidence="1">
    <location>
        <begin position="12"/>
        <end position="32"/>
    </location>
</feature>
<feature type="domain" description="DUF1648" evidence="2">
    <location>
        <begin position="21"/>
        <end position="65"/>
    </location>
</feature>
<dbReference type="InterPro" id="IPR012867">
    <property type="entry name" value="DUF1648"/>
</dbReference>